<dbReference type="Proteomes" id="UP000886758">
    <property type="component" value="Unassembled WGS sequence"/>
</dbReference>
<dbReference type="GO" id="GO:0009089">
    <property type="term" value="P:lysine biosynthetic process via diaminopimelate"/>
    <property type="evidence" value="ECO:0007669"/>
    <property type="project" value="UniProtKB-UniRule"/>
</dbReference>
<evidence type="ECO:0000256" key="6">
    <source>
        <dbReference type="ARBA" id="ARBA00023235"/>
    </source>
</evidence>
<accession>A0A9D1GTI0</accession>
<dbReference type="PANTHER" id="PTHR31689:SF0">
    <property type="entry name" value="DIAMINOPIMELATE EPIMERASE"/>
    <property type="match status" value="1"/>
</dbReference>
<dbReference type="NCBIfam" id="TIGR00652">
    <property type="entry name" value="DapF"/>
    <property type="match status" value="1"/>
</dbReference>
<dbReference type="Gene3D" id="3.10.310.10">
    <property type="entry name" value="Diaminopimelate Epimerase, Chain A, domain 1"/>
    <property type="match status" value="2"/>
</dbReference>
<comment type="catalytic activity">
    <reaction evidence="7 8">
        <text>(2S,6S)-2,6-diaminopimelate = meso-2,6-diaminopimelate</text>
        <dbReference type="Rhea" id="RHEA:15393"/>
        <dbReference type="ChEBI" id="CHEBI:57609"/>
        <dbReference type="ChEBI" id="CHEBI:57791"/>
        <dbReference type="EC" id="5.1.1.7"/>
    </reaction>
</comment>
<dbReference type="EMBL" id="DVLF01000173">
    <property type="protein sequence ID" value="HIT50471.1"/>
    <property type="molecule type" value="Genomic_DNA"/>
</dbReference>
<protein>
    <recommendedName>
        <fullName evidence="3 8">Diaminopimelate epimerase</fullName>
        <shortName evidence="8">DAP epimerase</shortName>
        <ecNumber evidence="3 8">5.1.1.7</ecNumber>
    </recommendedName>
    <alternativeName>
        <fullName evidence="8">PLP-independent amino acid racemase</fullName>
    </alternativeName>
</protein>
<comment type="subcellular location">
    <subcellularLocation>
        <location evidence="8">Cytoplasm</location>
    </subcellularLocation>
</comment>
<comment type="function">
    <text evidence="8">Catalyzes the stereoinversion of LL-2,6-diaminopimelate (L,L-DAP) to meso-diaminopimelate (meso-DAP), a precursor of L-lysine and an essential component of the bacterial peptidoglycan.</text>
</comment>
<evidence type="ECO:0000256" key="4">
    <source>
        <dbReference type="ARBA" id="ARBA00022605"/>
    </source>
</evidence>
<feature type="binding site" evidence="8">
    <location>
        <position position="184"/>
    </location>
    <ligand>
        <name>substrate</name>
    </ligand>
</feature>
<dbReference type="EC" id="5.1.1.7" evidence="3 8"/>
<feature type="binding site" evidence="8">
    <location>
        <begin position="212"/>
        <end position="213"/>
    </location>
    <ligand>
        <name>substrate</name>
    </ligand>
</feature>
<comment type="subunit">
    <text evidence="8">Homodimer.</text>
</comment>
<feature type="site" description="Could be important to modulate the pK values of the two catalytic cysteine residues" evidence="8">
    <location>
        <position position="154"/>
    </location>
</feature>
<feature type="site" description="Could be important to modulate the pK values of the two catalytic cysteine residues" evidence="8">
    <location>
        <position position="202"/>
    </location>
</feature>
<comment type="caution">
    <text evidence="8">Lacks conserved residue(s) required for the propagation of feature annotation.</text>
</comment>
<organism evidence="10 11">
    <name type="scientific">Candidatus Pelethenecus faecipullorum</name>
    <dbReference type="NCBI Taxonomy" id="2840900"/>
    <lineage>
        <taxon>Bacteria</taxon>
        <taxon>Bacillati</taxon>
        <taxon>Mycoplasmatota</taxon>
        <taxon>Mollicutes</taxon>
        <taxon>Candidatus Pelethenecus</taxon>
    </lineage>
</organism>
<evidence type="ECO:0000256" key="2">
    <source>
        <dbReference type="ARBA" id="ARBA00010219"/>
    </source>
</evidence>
<keyword evidence="4 8" id="KW-0028">Amino-acid biosynthesis</keyword>
<comment type="caution">
    <text evidence="10">The sequence shown here is derived from an EMBL/GenBank/DDBJ whole genome shotgun (WGS) entry which is preliminary data.</text>
</comment>
<dbReference type="InterPro" id="IPR018510">
    <property type="entry name" value="DAP_epimerase_AS"/>
</dbReference>
<keyword evidence="8" id="KW-0963">Cytoplasm</keyword>
<dbReference type="GO" id="GO:0005829">
    <property type="term" value="C:cytosol"/>
    <property type="evidence" value="ECO:0007669"/>
    <property type="project" value="TreeGrafter"/>
</dbReference>
<comment type="pathway">
    <text evidence="1 8">Amino-acid biosynthesis; L-lysine biosynthesis via DAP pathway; DL-2,6-diaminopimelate from LL-2,6-diaminopimelate: step 1/1.</text>
</comment>
<reference evidence="10" key="2">
    <citation type="journal article" date="2021" name="PeerJ">
        <title>Extensive microbial diversity within the chicken gut microbiome revealed by metagenomics and culture.</title>
        <authorList>
            <person name="Gilroy R."/>
            <person name="Ravi A."/>
            <person name="Getino M."/>
            <person name="Pursley I."/>
            <person name="Horton D.L."/>
            <person name="Alikhan N.F."/>
            <person name="Baker D."/>
            <person name="Gharbi K."/>
            <person name="Hall N."/>
            <person name="Watson M."/>
            <person name="Adriaenssens E.M."/>
            <person name="Foster-Nyarko E."/>
            <person name="Jarju S."/>
            <person name="Secka A."/>
            <person name="Antonio M."/>
            <person name="Oren A."/>
            <person name="Chaudhuri R.R."/>
            <person name="La Ragione R."/>
            <person name="Hildebrand F."/>
            <person name="Pallen M.J."/>
        </authorList>
    </citation>
    <scope>NUCLEOTIDE SEQUENCE</scope>
    <source>
        <strain evidence="10">ChiW17-6978</strain>
    </source>
</reference>
<evidence type="ECO:0000313" key="11">
    <source>
        <dbReference type="Proteomes" id="UP000886758"/>
    </source>
</evidence>
<name>A0A9D1GTI0_9MOLU</name>
<feature type="active site" evidence="9">
    <location>
        <position position="66"/>
    </location>
</feature>
<evidence type="ECO:0000256" key="3">
    <source>
        <dbReference type="ARBA" id="ARBA00013080"/>
    </source>
</evidence>
<dbReference type="Pfam" id="PF01678">
    <property type="entry name" value="DAP_epimerase"/>
    <property type="match status" value="2"/>
</dbReference>
<comment type="similarity">
    <text evidence="2 8">Belongs to the diaminopimelate epimerase family.</text>
</comment>
<evidence type="ECO:0000256" key="7">
    <source>
        <dbReference type="ARBA" id="ARBA00051712"/>
    </source>
</evidence>
<dbReference type="PROSITE" id="PS01326">
    <property type="entry name" value="DAP_EPIMERASE"/>
    <property type="match status" value="1"/>
</dbReference>
<feature type="binding site" evidence="8">
    <location>
        <position position="11"/>
    </location>
    <ligand>
        <name>substrate</name>
    </ligand>
</feature>
<sequence>MKIEKMHGCGNDFCVLEYKDQIDYSQLAIKVCNRKTGIGGDGMIVVKNNPLEMIFYNADGSRAPMCGNGIRCFAKYCFDHALVKQKKLDVLTQAGKKTIEIITDEPFMCKVHMGMPLFQNSLLHIKDDLPSFGRILKLKERNITVYTLFMGTVHTVLFVPDLNSELLNSAEEICNHPLFTQKTNVNFVQVVNRKTIQVKTYERGVGWTLACGTGCCASVVTTSKLGFTDPTVQVLLNLGHLTVHVTDKGVEMIGPATKVFECEYNE</sequence>
<evidence type="ECO:0000256" key="5">
    <source>
        <dbReference type="ARBA" id="ARBA00023154"/>
    </source>
</evidence>
<dbReference type="GO" id="GO:0008837">
    <property type="term" value="F:diaminopimelate epimerase activity"/>
    <property type="evidence" value="ECO:0007669"/>
    <property type="project" value="UniProtKB-UniRule"/>
</dbReference>
<feature type="active site" description="Proton donor" evidence="8">
    <location>
        <position position="66"/>
    </location>
</feature>
<reference evidence="10" key="1">
    <citation type="submission" date="2020-10" db="EMBL/GenBank/DDBJ databases">
        <authorList>
            <person name="Gilroy R."/>
        </authorList>
    </citation>
    <scope>NUCLEOTIDE SEQUENCE</scope>
    <source>
        <strain evidence="10">ChiW17-6978</strain>
    </source>
</reference>
<keyword evidence="5 8" id="KW-0457">Lysine biosynthesis</keyword>
<proteinExistence type="inferred from homology"/>
<evidence type="ECO:0000256" key="8">
    <source>
        <dbReference type="HAMAP-Rule" id="MF_00197"/>
    </source>
</evidence>
<feature type="binding site" evidence="8">
    <location>
        <begin position="67"/>
        <end position="68"/>
    </location>
    <ligand>
        <name>substrate</name>
    </ligand>
</feature>
<dbReference type="AlphaFoldDB" id="A0A9D1GTI0"/>
<evidence type="ECO:0000256" key="1">
    <source>
        <dbReference type="ARBA" id="ARBA00005196"/>
    </source>
</evidence>
<dbReference type="HAMAP" id="MF_00197">
    <property type="entry name" value="DAP_epimerase"/>
    <property type="match status" value="1"/>
</dbReference>
<keyword evidence="6 8" id="KW-0413">Isomerase</keyword>
<dbReference type="PANTHER" id="PTHR31689">
    <property type="entry name" value="DIAMINOPIMELATE EPIMERASE, CHLOROPLASTIC"/>
    <property type="match status" value="1"/>
</dbReference>
<dbReference type="SUPFAM" id="SSF54506">
    <property type="entry name" value="Diaminopimelate epimerase-like"/>
    <property type="match status" value="2"/>
</dbReference>
<evidence type="ECO:0000313" key="10">
    <source>
        <dbReference type="EMBL" id="HIT50471.1"/>
    </source>
</evidence>
<feature type="binding site" evidence="8">
    <location>
        <begin position="202"/>
        <end position="203"/>
    </location>
    <ligand>
        <name>substrate</name>
    </ligand>
</feature>
<dbReference type="InterPro" id="IPR001653">
    <property type="entry name" value="DAP_epimerase_DapF"/>
</dbReference>
<feature type="active site" description="Proton acceptor" evidence="8">
    <location>
        <position position="211"/>
    </location>
</feature>
<feature type="binding site" evidence="8">
    <location>
        <position position="57"/>
    </location>
    <ligand>
        <name>substrate</name>
    </ligand>
</feature>
<evidence type="ECO:0000256" key="9">
    <source>
        <dbReference type="PROSITE-ProRule" id="PRU10125"/>
    </source>
</evidence>
<gene>
    <name evidence="8" type="primary">dapF</name>
    <name evidence="10" type="ORF">IAD46_05530</name>
</gene>